<dbReference type="AlphaFoldDB" id="A0A1M5IEC2"/>
<dbReference type="EMBL" id="FQWL01000001">
    <property type="protein sequence ID" value="SHG26419.1"/>
    <property type="molecule type" value="Genomic_DNA"/>
</dbReference>
<evidence type="ECO:0000313" key="1">
    <source>
        <dbReference type="EMBL" id="SHG26419.1"/>
    </source>
</evidence>
<dbReference type="InterPro" id="IPR019043">
    <property type="entry name" value="Restrct_endonuc_II_HindIII"/>
</dbReference>
<protein>
    <submittedName>
        <fullName evidence="1">HindIII restriction endonuclease</fullName>
    </submittedName>
</protein>
<sequence>MKDEINKLFGIDLDSSGRAESYDYIESFIEKHVADWTKPPKTEEIVDLFFKELKQIPDNELAFLICHTGFIPEFYGHDSSQETLYSKLVEAVVCEWAIRLGFKKSFLQTQKASKEDVTIVDYNDHTIVCDAKSFRLGRSQGAPNVKDVIKKADYDKWLESYAEDNRKGGLLTFPSLHNWKKGSDVYLYCSDKSEPIMLLFYEHMSFALLKNIESNHLLTIFDNYDSVHPTETKEASEYLSRLEPQLFDKMIKEWEDYKKVFNFIIAERVQHTIQRISRELETIKERITIEITTEEDLEKLKSALIDSLYHNESSQLQKNLKNIKKFRSH</sequence>
<proteinExistence type="predicted"/>
<accession>A0A1M5IEC2</accession>
<dbReference type="RefSeq" id="WP_073176434.1">
    <property type="nucleotide sequence ID" value="NZ_FQWL01000001.1"/>
</dbReference>
<reference evidence="2" key="1">
    <citation type="submission" date="2016-11" db="EMBL/GenBank/DDBJ databases">
        <authorList>
            <person name="Varghese N."/>
            <person name="Submissions S."/>
        </authorList>
    </citation>
    <scope>NUCLEOTIDE SEQUENCE [LARGE SCALE GENOMIC DNA]</scope>
    <source>
        <strain evidence="2">DSM 22638</strain>
    </source>
</reference>
<evidence type="ECO:0000313" key="2">
    <source>
        <dbReference type="Proteomes" id="UP000184532"/>
    </source>
</evidence>
<keyword evidence="2" id="KW-1185">Reference proteome</keyword>
<keyword evidence="1" id="KW-0378">Hydrolase</keyword>
<dbReference type="InterPro" id="IPR038373">
    <property type="entry name" value="Restrct_endonuc_II_HindIII_sf"/>
</dbReference>
<dbReference type="Proteomes" id="UP000184532">
    <property type="component" value="Unassembled WGS sequence"/>
</dbReference>
<dbReference type="GO" id="GO:0004519">
    <property type="term" value="F:endonuclease activity"/>
    <property type="evidence" value="ECO:0007669"/>
    <property type="project" value="UniProtKB-KW"/>
</dbReference>
<keyword evidence="1" id="KW-0540">Nuclease</keyword>
<gene>
    <name evidence="1" type="ORF">SAMN04488116_0638</name>
</gene>
<keyword evidence="1" id="KW-0255">Endonuclease</keyword>
<organism evidence="1 2">
    <name type="scientific">Flagellimonas flava</name>
    <dbReference type="NCBI Taxonomy" id="570519"/>
    <lineage>
        <taxon>Bacteria</taxon>
        <taxon>Pseudomonadati</taxon>
        <taxon>Bacteroidota</taxon>
        <taxon>Flavobacteriia</taxon>
        <taxon>Flavobacteriales</taxon>
        <taxon>Flavobacteriaceae</taxon>
        <taxon>Flagellimonas</taxon>
    </lineage>
</organism>
<dbReference type="Gene3D" id="3.40.91.70">
    <property type="entry name" value="Type II restriction endonuclease, HindIII"/>
    <property type="match status" value="1"/>
</dbReference>
<dbReference type="Pfam" id="PF09518">
    <property type="entry name" value="RE_HindIII"/>
    <property type="match status" value="1"/>
</dbReference>
<dbReference type="OrthoDB" id="977705at2"/>
<name>A0A1M5IEC2_9FLAO</name>